<comment type="caution">
    <text evidence="1">The sequence shown here is derived from an EMBL/GenBank/DDBJ whole genome shotgun (WGS) entry which is preliminary data.</text>
</comment>
<accession>A0ACB9CJA8</accession>
<dbReference type="Proteomes" id="UP001055879">
    <property type="component" value="Linkage Group LG04"/>
</dbReference>
<proteinExistence type="predicted"/>
<name>A0ACB9CJA8_ARCLA</name>
<protein>
    <submittedName>
        <fullName evidence="1">Uncharacterized protein</fullName>
    </submittedName>
</protein>
<sequence length="90" mass="10234">MASIFKILIRGVADRRANRFVNRIGTEYRLRMEHSSAFIISPHILPSSFLLSSLSLPESSSLGFKILAFLPFIFRKFVPAFFLINCDPLS</sequence>
<evidence type="ECO:0000313" key="2">
    <source>
        <dbReference type="Proteomes" id="UP001055879"/>
    </source>
</evidence>
<dbReference type="EMBL" id="CM042050">
    <property type="protein sequence ID" value="KAI3734238.1"/>
    <property type="molecule type" value="Genomic_DNA"/>
</dbReference>
<keyword evidence="2" id="KW-1185">Reference proteome</keyword>
<reference evidence="1 2" key="2">
    <citation type="journal article" date="2022" name="Mol. Ecol. Resour.">
        <title>The genomes of chicory, endive, great burdock and yacon provide insights into Asteraceae paleo-polyploidization history and plant inulin production.</title>
        <authorList>
            <person name="Fan W."/>
            <person name="Wang S."/>
            <person name="Wang H."/>
            <person name="Wang A."/>
            <person name="Jiang F."/>
            <person name="Liu H."/>
            <person name="Zhao H."/>
            <person name="Xu D."/>
            <person name="Zhang Y."/>
        </authorList>
    </citation>
    <scope>NUCLEOTIDE SEQUENCE [LARGE SCALE GENOMIC DNA]</scope>
    <source>
        <strain evidence="2">cv. Niubang</strain>
    </source>
</reference>
<reference evidence="2" key="1">
    <citation type="journal article" date="2022" name="Mol. Ecol. Resour.">
        <title>The genomes of chicory, endive, great burdock and yacon provide insights into Asteraceae palaeo-polyploidization history and plant inulin production.</title>
        <authorList>
            <person name="Fan W."/>
            <person name="Wang S."/>
            <person name="Wang H."/>
            <person name="Wang A."/>
            <person name="Jiang F."/>
            <person name="Liu H."/>
            <person name="Zhao H."/>
            <person name="Xu D."/>
            <person name="Zhang Y."/>
        </authorList>
    </citation>
    <scope>NUCLEOTIDE SEQUENCE [LARGE SCALE GENOMIC DNA]</scope>
    <source>
        <strain evidence="2">cv. Niubang</strain>
    </source>
</reference>
<organism evidence="1 2">
    <name type="scientific">Arctium lappa</name>
    <name type="common">Greater burdock</name>
    <name type="synonym">Lappa major</name>
    <dbReference type="NCBI Taxonomy" id="4217"/>
    <lineage>
        <taxon>Eukaryota</taxon>
        <taxon>Viridiplantae</taxon>
        <taxon>Streptophyta</taxon>
        <taxon>Embryophyta</taxon>
        <taxon>Tracheophyta</taxon>
        <taxon>Spermatophyta</taxon>
        <taxon>Magnoliopsida</taxon>
        <taxon>eudicotyledons</taxon>
        <taxon>Gunneridae</taxon>
        <taxon>Pentapetalae</taxon>
        <taxon>asterids</taxon>
        <taxon>campanulids</taxon>
        <taxon>Asterales</taxon>
        <taxon>Asteraceae</taxon>
        <taxon>Carduoideae</taxon>
        <taxon>Cardueae</taxon>
        <taxon>Arctiinae</taxon>
        <taxon>Arctium</taxon>
    </lineage>
</organism>
<gene>
    <name evidence="1" type="ORF">L6452_13703</name>
</gene>
<evidence type="ECO:0000313" key="1">
    <source>
        <dbReference type="EMBL" id="KAI3734238.1"/>
    </source>
</evidence>